<comment type="caution">
    <text evidence="2">The sequence shown here is derived from an EMBL/GenBank/DDBJ whole genome shotgun (WGS) entry which is preliminary data.</text>
</comment>
<dbReference type="InterPro" id="IPR050177">
    <property type="entry name" value="Lipid_A_modif_metabolic_enz"/>
</dbReference>
<dbReference type="Gene3D" id="3.40.50.720">
    <property type="entry name" value="NAD(P)-binding Rossmann-like Domain"/>
    <property type="match status" value="2"/>
</dbReference>
<proteinExistence type="predicted"/>
<feature type="domain" description="NAD-dependent epimerase/dehydratase" evidence="1">
    <location>
        <begin position="19"/>
        <end position="143"/>
    </location>
</feature>
<dbReference type="Gene3D" id="3.90.25.10">
    <property type="entry name" value="UDP-galactose 4-epimerase, domain 1"/>
    <property type="match status" value="1"/>
</dbReference>
<dbReference type="PANTHER" id="PTHR43245">
    <property type="entry name" value="BIFUNCTIONAL POLYMYXIN RESISTANCE PROTEIN ARNA"/>
    <property type="match status" value="1"/>
</dbReference>
<feature type="domain" description="NAD-dependent epimerase/dehydratase" evidence="1">
    <location>
        <begin position="184"/>
        <end position="286"/>
    </location>
</feature>
<organism evidence="2 3">
    <name type="scientific">Pseudonocardia halophobica</name>
    <dbReference type="NCBI Taxonomy" id="29401"/>
    <lineage>
        <taxon>Bacteria</taxon>
        <taxon>Bacillati</taxon>
        <taxon>Actinomycetota</taxon>
        <taxon>Actinomycetes</taxon>
        <taxon>Pseudonocardiales</taxon>
        <taxon>Pseudonocardiaceae</taxon>
        <taxon>Pseudonocardia</taxon>
    </lineage>
</organism>
<keyword evidence="3" id="KW-1185">Reference proteome</keyword>
<gene>
    <name evidence="2" type="primary">galE_1</name>
    <name evidence="2" type="ORF">GCM10017577_05010</name>
</gene>
<dbReference type="Proteomes" id="UP001143463">
    <property type="component" value="Unassembled WGS sequence"/>
</dbReference>
<sequence>MTRRTRGAGGTLRSEIVRVLVTGGAGFIGSHVADLLAAEGHQVVVVDALLPQAHAAQAPPWIRAHRFVHGDVRDAAVLRPLLSGMDAVCHQSAMVGHGVDPSDAPDYAAHNDLGTAVLLAEMHRAGIGRLVLAGSMVVYGEGRYDCAVHGTVRPGPRAVADLDAGRFEPRCPACGRELVPGLVSESAPPDPRSTYAATKLAQEHLAAAWARQTGGAVWSLRYHNVYGPRMPFGTPYAGVASLFRSALERGEAPRVLEDGRQRRDFVHVADVAAANLAALTAPVDGFAAANVCSGEPRTVGELAMALAMAMGGPEPQVVGGGRPGDVRHVVADPAFAHDRLGFRARVAFTDGVTAFATDPLRAPASLSRPAVIDR</sequence>
<evidence type="ECO:0000313" key="3">
    <source>
        <dbReference type="Proteomes" id="UP001143463"/>
    </source>
</evidence>
<evidence type="ECO:0000259" key="1">
    <source>
        <dbReference type="Pfam" id="PF01370"/>
    </source>
</evidence>
<dbReference type="InterPro" id="IPR001509">
    <property type="entry name" value="Epimerase_deHydtase"/>
</dbReference>
<dbReference type="PANTHER" id="PTHR43245:SF13">
    <property type="entry name" value="UDP-D-APIOSE_UDP-D-XYLOSE SYNTHASE 2"/>
    <property type="match status" value="1"/>
</dbReference>
<dbReference type="EMBL" id="BSFQ01000002">
    <property type="protein sequence ID" value="GLL09361.1"/>
    <property type="molecule type" value="Genomic_DNA"/>
</dbReference>
<reference evidence="2" key="2">
    <citation type="submission" date="2023-01" db="EMBL/GenBank/DDBJ databases">
        <authorList>
            <person name="Sun Q."/>
            <person name="Evtushenko L."/>
        </authorList>
    </citation>
    <scope>NUCLEOTIDE SEQUENCE</scope>
    <source>
        <strain evidence="2">VKM Ac-1069</strain>
    </source>
</reference>
<dbReference type="Pfam" id="PF01370">
    <property type="entry name" value="Epimerase"/>
    <property type="match status" value="2"/>
</dbReference>
<protein>
    <submittedName>
        <fullName evidence="2">UDP-glucose 4-epimerase</fullName>
    </submittedName>
</protein>
<dbReference type="SUPFAM" id="SSF51735">
    <property type="entry name" value="NAD(P)-binding Rossmann-fold domains"/>
    <property type="match status" value="1"/>
</dbReference>
<evidence type="ECO:0000313" key="2">
    <source>
        <dbReference type="EMBL" id="GLL09361.1"/>
    </source>
</evidence>
<accession>A0A9W6KWL2</accession>
<dbReference type="InterPro" id="IPR036291">
    <property type="entry name" value="NAD(P)-bd_dom_sf"/>
</dbReference>
<dbReference type="AlphaFoldDB" id="A0A9W6KWL2"/>
<reference evidence="2" key="1">
    <citation type="journal article" date="2014" name="Int. J. Syst. Evol. Microbiol.">
        <title>Complete genome sequence of Corynebacterium casei LMG S-19264T (=DSM 44701T), isolated from a smear-ripened cheese.</title>
        <authorList>
            <consortium name="US DOE Joint Genome Institute (JGI-PGF)"/>
            <person name="Walter F."/>
            <person name="Albersmeier A."/>
            <person name="Kalinowski J."/>
            <person name="Ruckert C."/>
        </authorList>
    </citation>
    <scope>NUCLEOTIDE SEQUENCE</scope>
    <source>
        <strain evidence="2">VKM Ac-1069</strain>
    </source>
</reference>
<name>A0A9W6KWL2_9PSEU</name>